<dbReference type="AlphaFoldDB" id="A0A0A9CS36"/>
<evidence type="ECO:0000313" key="2">
    <source>
        <dbReference type="EMBL" id="JAD79109.1"/>
    </source>
</evidence>
<feature type="compositionally biased region" description="Basic residues" evidence="1">
    <location>
        <begin position="11"/>
        <end position="28"/>
    </location>
</feature>
<reference evidence="2" key="1">
    <citation type="submission" date="2014-09" db="EMBL/GenBank/DDBJ databases">
        <authorList>
            <person name="Magalhaes I.L.F."/>
            <person name="Oliveira U."/>
            <person name="Santos F.R."/>
            <person name="Vidigal T.H.D.A."/>
            <person name="Brescovit A.D."/>
            <person name="Santos A.J."/>
        </authorList>
    </citation>
    <scope>NUCLEOTIDE SEQUENCE</scope>
    <source>
        <tissue evidence="2">Shoot tissue taken approximately 20 cm above the soil surface</tissue>
    </source>
</reference>
<reference evidence="2" key="2">
    <citation type="journal article" date="2015" name="Data Brief">
        <title>Shoot transcriptome of the giant reed, Arundo donax.</title>
        <authorList>
            <person name="Barrero R.A."/>
            <person name="Guerrero F.D."/>
            <person name="Moolhuijzen P."/>
            <person name="Goolsby J.A."/>
            <person name="Tidwell J."/>
            <person name="Bellgard S.E."/>
            <person name="Bellgard M.I."/>
        </authorList>
    </citation>
    <scope>NUCLEOTIDE SEQUENCE</scope>
    <source>
        <tissue evidence="2">Shoot tissue taken approximately 20 cm above the soil surface</tissue>
    </source>
</reference>
<evidence type="ECO:0000256" key="1">
    <source>
        <dbReference type="SAM" id="MobiDB-lite"/>
    </source>
</evidence>
<feature type="compositionally biased region" description="Low complexity" evidence="1">
    <location>
        <begin position="29"/>
        <end position="66"/>
    </location>
</feature>
<organism evidence="2">
    <name type="scientific">Arundo donax</name>
    <name type="common">Giant reed</name>
    <name type="synonym">Donax arundinaceus</name>
    <dbReference type="NCBI Taxonomy" id="35708"/>
    <lineage>
        <taxon>Eukaryota</taxon>
        <taxon>Viridiplantae</taxon>
        <taxon>Streptophyta</taxon>
        <taxon>Embryophyta</taxon>
        <taxon>Tracheophyta</taxon>
        <taxon>Spermatophyta</taxon>
        <taxon>Magnoliopsida</taxon>
        <taxon>Liliopsida</taxon>
        <taxon>Poales</taxon>
        <taxon>Poaceae</taxon>
        <taxon>PACMAD clade</taxon>
        <taxon>Arundinoideae</taxon>
        <taxon>Arundineae</taxon>
        <taxon>Arundo</taxon>
    </lineage>
</organism>
<protein>
    <submittedName>
        <fullName evidence="2">Uncharacterized protein</fullName>
    </submittedName>
</protein>
<accession>A0A0A9CS36</accession>
<name>A0A0A9CS36_ARUDO</name>
<proteinExistence type="predicted"/>
<feature type="region of interest" description="Disordered" evidence="1">
    <location>
        <begin position="11"/>
        <end position="103"/>
    </location>
</feature>
<sequence length="124" mass="13386">MVTSLDAIIRVRRRARAGRRSGSSRRRASWTTRSTSGSCPSAATTSSSSSSASSRSSPSSRSCSGGKQILKAVDRHEEHHVPELHHPGRHRSSSVCKISGSAGGRAFSLTWCVEEARREGLPRR</sequence>
<feature type="compositionally biased region" description="Basic and acidic residues" evidence="1">
    <location>
        <begin position="72"/>
        <end position="86"/>
    </location>
</feature>
<dbReference type="EMBL" id="GBRH01218786">
    <property type="protein sequence ID" value="JAD79109.1"/>
    <property type="molecule type" value="Transcribed_RNA"/>
</dbReference>